<evidence type="ECO:0000313" key="1">
    <source>
        <dbReference type="EMBL" id="JAE13938.1"/>
    </source>
</evidence>
<organism evidence="1">
    <name type="scientific">Arundo donax</name>
    <name type="common">Giant reed</name>
    <name type="synonym">Donax arundinaceus</name>
    <dbReference type="NCBI Taxonomy" id="35708"/>
    <lineage>
        <taxon>Eukaryota</taxon>
        <taxon>Viridiplantae</taxon>
        <taxon>Streptophyta</taxon>
        <taxon>Embryophyta</taxon>
        <taxon>Tracheophyta</taxon>
        <taxon>Spermatophyta</taxon>
        <taxon>Magnoliopsida</taxon>
        <taxon>Liliopsida</taxon>
        <taxon>Poales</taxon>
        <taxon>Poaceae</taxon>
        <taxon>PACMAD clade</taxon>
        <taxon>Arundinoideae</taxon>
        <taxon>Arundineae</taxon>
        <taxon>Arundo</taxon>
    </lineage>
</organism>
<dbReference type="EMBL" id="GBRH01183958">
    <property type="protein sequence ID" value="JAE13938.1"/>
    <property type="molecule type" value="Transcribed_RNA"/>
</dbReference>
<proteinExistence type="predicted"/>
<name>A0A0A9FZZ6_ARUDO</name>
<protein>
    <submittedName>
        <fullName evidence="1">Uncharacterized protein</fullName>
    </submittedName>
</protein>
<dbReference type="AlphaFoldDB" id="A0A0A9FZZ6"/>
<reference evidence="1" key="1">
    <citation type="submission" date="2014-09" db="EMBL/GenBank/DDBJ databases">
        <authorList>
            <person name="Magalhaes I.L.F."/>
            <person name="Oliveira U."/>
            <person name="Santos F.R."/>
            <person name="Vidigal T.H.D.A."/>
            <person name="Brescovit A.D."/>
            <person name="Santos A.J."/>
        </authorList>
    </citation>
    <scope>NUCLEOTIDE SEQUENCE</scope>
    <source>
        <tissue evidence="1">Shoot tissue taken approximately 20 cm above the soil surface</tissue>
    </source>
</reference>
<accession>A0A0A9FZZ6</accession>
<reference evidence="1" key="2">
    <citation type="journal article" date="2015" name="Data Brief">
        <title>Shoot transcriptome of the giant reed, Arundo donax.</title>
        <authorList>
            <person name="Barrero R.A."/>
            <person name="Guerrero F.D."/>
            <person name="Moolhuijzen P."/>
            <person name="Goolsby J.A."/>
            <person name="Tidwell J."/>
            <person name="Bellgard S.E."/>
            <person name="Bellgard M.I."/>
        </authorList>
    </citation>
    <scope>NUCLEOTIDE SEQUENCE</scope>
    <source>
        <tissue evidence="1">Shoot tissue taken approximately 20 cm above the soil surface</tissue>
    </source>
</reference>
<sequence>MCLPHIAAAAHPHPCAVPSCAFCQQQLHPSPIPSIPPHPPLPPLPSAAAPPLPSVAAALRALPTAGWSLQWRSDGGRRPEQVMAESSERWHNQVGYSRI</sequence>